<accession>A0A9X3YPC6</accession>
<dbReference type="Proteomes" id="UP001139971">
    <property type="component" value="Unassembled WGS sequence"/>
</dbReference>
<keyword evidence="3" id="KW-0378">Hydrolase</keyword>
<gene>
    <name evidence="3" type="ORF">OD750_022935</name>
</gene>
<dbReference type="InterPro" id="IPR001254">
    <property type="entry name" value="Trypsin_dom"/>
</dbReference>
<keyword evidence="3" id="KW-0645">Protease</keyword>
<keyword evidence="4" id="KW-1185">Reference proteome</keyword>
<dbReference type="Gene3D" id="2.40.10.10">
    <property type="entry name" value="Trypsin-like serine proteases"/>
    <property type="match status" value="1"/>
</dbReference>
<dbReference type="RefSeq" id="WP_263540583.1">
    <property type="nucleotide sequence ID" value="NZ_JAOVZO020000020.1"/>
</dbReference>
<evidence type="ECO:0000259" key="2">
    <source>
        <dbReference type="Pfam" id="PF00089"/>
    </source>
</evidence>
<dbReference type="Pfam" id="PF00089">
    <property type="entry name" value="Trypsin"/>
    <property type="match status" value="1"/>
</dbReference>
<dbReference type="GO" id="GO:0006508">
    <property type="term" value="P:proteolysis"/>
    <property type="evidence" value="ECO:0007669"/>
    <property type="project" value="UniProtKB-KW"/>
</dbReference>
<feature type="domain" description="Peptidase S1" evidence="2">
    <location>
        <begin position="61"/>
        <end position="225"/>
    </location>
</feature>
<dbReference type="InterPro" id="IPR043504">
    <property type="entry name" value="Peptidase_S1_PA_chymotrypsin"/>
</dbReference>
<dbReference type="AlphaFoldDB" id="A0A9X3YPC6"/>
<evidence type="ECO:0000313" key="3">
    <source>
        <dbReference type="EMBL" id="MDC8015392.1"/>
    </source>
</evidence>
<evidence type="ECO:0000313" key="4">
    <source>
        <dbReference type="Proteomes" id="UP001139971"/>
    </source>
</evidence>
<feature type="region of interest" description="Disordered" evidence="1">
    <location>
        <begin position="441"/>
        <end position="469"/>
    </location>
</feature>
<comment type="caution">
    <text evidence="3">The sequence shown here is derived from an EMBL/GenBank/DDBJ whole genome shotgun (WGS) entry which is preliminary data.</text>
</comment>
<reference evidence="3" key="1">
    <citation type="submission" date="2023-02" db="EMBL/GenBank/DDBJ databases">
        <title>Tahibacter soli sp. nov. isolated from soil.</title>
        <authorList>
            <person name="Baek J.H."/>
            <person name="Lee J.K."/>
            <person name="Choi D.G."/>
            <person name="Jeon C.O."/>
        </authorList>
    </citation>
    <scope>NUCLEOTIDE SEQUENCE</scope>
    <source>
        <strain evidence="3">BL</strain>
    </source>
</reference>
<dbReference type="EMBL" id="JAOVZO020000020">
    <property type="protein sequence ID" value="MDC8015392.1"/>
    <property type="molecule type" value="Genomic_DNA"/>
</dbReference>
<dbReference type="InterPro" id="IPR009003">
    <property type="entry name" value="Peptidase_S1_PA"/>
</dbReference>
<protein>
    <submittedName>
        <fullName evidence="3">Trypsin-like serine protease</fullName>
        <ecNumber evidence="3">3.4.21.-</ecNumber>
    </submittedName>
</protein>
<dbReference type="EC" id="3.4.21.-" evidence="3"/>
<dbReference type="SUPFAM" id="SSF50494">
    <property type="entry name" value="Trypsin-like serine proteases"/>
    <property type="match status" value="1"/>
</dbReference>
<proteinExistence type="predicted"/>
<evidence type="ECO:0000256" key="1">
    <source>
        <dbReference type="SAM" id="MobiDB-lite"/>
    </source>
</evidence>
<name>A0A9X3YPC6_9GAMM</name>
<dbReference type="GO" id="GO:0004252">
    <property type="term" value="F:serine-type endopeptidase activity"/>
    <property type="evidence" value="ECO:0007669"/>
    <property type="project" value="InterPro"/>
</dbReference>
<sequence length="469" mass="52973">MSSESEYYAEGLVPSILRWFKETGAGNWPTFHMQLDGGLPDEYRLLPVARLVGPSDMMLGSATVINKDWALAVSHCLSSDPEDLQLYTISGKRDDVPVYNRVDTVHWQDGFCARVGDNCWHPRASEFTGLRDQIVLLHLAEPMDEFNLDYAQLPGEACPEADDHVLVAGYGEDRDGNYPTYPQMAFARYLEPRTQWRGAIYRDRHVLLNGMVRKYDSGAPLFLPDFSILKHWTRLLGLHTTRSDMNARRSGMSEEGIATFLPLSPAVQAWIYKASGMAPPPLDVKVSEEFVLRNAHNCLRVRSDDALCNEIDSLGRRAAWALNSVASANGIFKKCERVEIYEAKDRLPYMRFVDRSGLRGQPILLNRDPTDHWFYGIDANRTEFYVFARPDGSTFQDVVCRRIRIEAFVAGSERIRPGPHNIQDAKKLNLDTREKVICDGTLSPDGAPVARGAENPDQDDQTNGYEKPR</sequence>
<organism evidence="3 4">
    <name type="scientific">Tahibacter soli</name>
    <dbReference type="NCBI Taxonomy" id="2983605"/>
    <lineage>
        <taxon>Bacteria</taxon>
        <taxon>Pseudomonadati</taxon>
        <taxon>Pseudomonadota</taxon>
        <taxon>Gammaproteobacteria</taxon>
        <taxon>Lysobacterales</taxon>
        <taxon>Rhodanobacteraceae</taxon>
        <taxon>Tahibacter</taxon>
    </lineage>
</organism>